<evidence type="ECO:0000313" key="3">
    <source>
        <dbReference type="Proteomes" id="UP001295794"/>
    </source>
</evidence>
<comment type="caution">
    <text evidence="2">The sequence shown here is derived from an EMBL/GenBank/DDBJ whole genome shotgun (WGS) entry which is preliminary data.</text>
</comment>
<feature type="region of interest" description="Disordered" evidence="1">
    <location>
        <begin position="191"/>
        <end position="261"/>
    </location>
</feature>
<evidence type="ECO:0000256" key="1">
    <source>
        <dbReference type="SAM" id="MobiDB-lite"/>
    </source>
</evidence>
<evidence type="ECO:0000313" key="2">
    <source>
        <dbReference type="EMBL" id="CAK5274154.1"/>
    </source>
</evidence>
<dbReference type="AlphaFoldDB" id="A0AAD2HCG9"/>
<feature type="compositionally biased region" description="Low complexity" evidence="1">
    <location>
        <begin position="195"/>
        <end position="213"/>
    </location>
</feature>
<keyword evidence="3" id="KW-1185">Reference proteome</keyword>
<reference evidence="2" key="1">
    <citation type="submission" date="2023-11" db="EMBL/GenBank/DDBJ databases">
        <authorList>
            <person name="De Vega J J."/>
            <person name="De Vega J J."/>
        </authorList>
    </citation>
    <scope>NUCLEOTIDE SEQUENCE</scope>
</reference>
<sequence>MAGTVKATGFYRHVMVIVTLDVLACPVKIRSPVRLRRNHFHLVRIKALISATWNARTLRTLSRQTSMPKLPLFPLTRTQLPYHLADSPEKLASLQAAHTKRMRRKEIRTIRKESLLLARLICEDNPSGAPPAQPLSKALLGPPEPVQNTKLISRNAAEERQLARPHVRERPSIGLRTDHYLPSRTTYPAYLPALSKSPSTSSSSMRDPSSMSPERMTAPRLGVSMVQDPRYTRAAAPRPRGTPASSNMPRHQRSRDDDEDEDWRRLLRARDVPGIPSRELQFRRESLEIGTGGISGTRFSPRLRKLAAVPG</sequence>
<dbReference type="EMBL" id="CAVNYO010000401">
    <property type="protein sequence ID" value="CAK5274154.1"/>
    <property type="molecule type" value="Genomic_DNA"/>
</dbReference>
<name>A0AAD2HCG9_9AGAR</name>
<dbReference type="Proteomes" id="UP001295794">
    <property type="component" value="Unassembled WGS sequence"/>
</dbReference>
<accession>A0AAD2HCG9</accession>
<protein>
    <submittedName>
        <fullName evidence="2">Uncharacterized protein</fullName>
    </submittedName>
</protein>
<proteinExistence type="predicted"/>
<gene>
    <name evidence="2" type="ORF">MYCIT1_LOCUS21155</name>
</gene>
<feature type="compositionally biased region" description="Low complexity" evidence="1">
    <location>
        <begin position="232"/>
        <end position="244"/>
    </location>
</feature>
<organism evidence="2 3">
    <name type="scientific">Mycena citricolor</name>
    <dbReference type="NCBI Taxonomy" id="2018698"/>
    <lineage>
        <taxon>Eukaryota</taxon>
        <taxon>Fungi</taxon>
        <taxon>Dikarya</taxon>
        <taxon>Basidiomycota</taxon>
        <taxon>Agaricomycotina</taxon>
        <taxon>Agaricomycetes</taxon>
        <taxon>Agaricomycetidae</taxon>
        <taxon>Agaricales</taxon>
        <taxon>Marasmiineae</taxon>
        <taxon>Mycenaceae</taxon>
        <taxon>Mycena</taxon>
    </lineage>
</organism>